<accession>A0A4C1V7W2</accession>
<dbReference type="AlphaFoldDB" id="A0A4C1V7W2"/>
<evidence type="ECO:0000313" key="2">
    <source>
        <dbReference type="Proteomes" id="UP000299102"/>
    </source>
</evidence>
<proteinExistence type="predicted"/>
<keyword evidence="2" id="KW-1185">Reference proteome</keyword>
<reference evidence="1 2" key="1">
    <citation type="journal article" date="2019" name="Commun. Biol.">
        <title>The bagworm genome reveals a unique fibroin gene that provides high tensile strength.</title>
        <authorList>
            <person name="Kono N."/>
            <person name="Nakamura H."/>
            <person name="Ohtoshi R."/>
            <person name="Tomita M."/>
            <person name="Numata K."/>
            <person name="Arakawa K."/>
        </authorList>
    </citation>
    <scope>NUCLEOTIDE SEQUENCE [LARGE SCALE GENOMIC DNA]</scope>
</reference>
<name>A0A4C1V7W2_EUMVA</name>
<gene>
    <name evidence="1" type="ORF">EVAR_19031_1</name>
</gene>
<organism evidence="1 2">
    <name type="scientific">Eumeta variegata</name>
    <name type="common">Bagworm moth</name>
    <name type="synonym">Eumeta japonica</name>
    <dbReference type="NCBI Taxonomy" id="151549"/>
    <lineage>
        <taxon>Eukaryota</taxon>
        <taxon>Metazoa</taxon>
        <taxon>Ecdysozoa</taxon>
        <taxon>Arthropoda</taxon>
        <taxon>Hexapoda</taxon>
        <taxon>Insecta</taxon>
        <taxon>Pterygota</taxon>
        <taxon>Neoptera</taxon>
        <taxon>Endopterygota</taxon>
        <taxon>Lepidoptera</taxon>
        <taxon>Glossata</taxon>
        <taxon>Ditrysia</taxon>
        <taxon>Tineoidea</taxon>
        <taxon>Psychidae</taxon>
        <taxon>Oiketicinae</taxon>
        <taxon>Eumeta</taxon>
    </lineage>
</organism>
<dbReference type="EMBL" id="BGZK01000291">
    <property type="protein sequence ID" value="GBP34640.1"/>
    <property type="molecule type" value="Genomic_DNA"/>
</dbReference>
<protein>
    <submittedName>
        <fullName evidence="1">Uncharacterized protein</fullName>
    </submittedName>
</protein>
<dbReference type="Proteomes" id="UP000299102">
    <property type="component" value="Unassembled WGS sequence"/>
</dbReference>
<comment type="caution">
    <text evidence="1">The sequence shown here is derived from an EMBL/GenBank/DDBJ whole genome shotgun (WGS) entry which is preliminary data.</text>
</comment>
<evidence type="ECO:0000313" key="1">
    <source>
        <dbReference type="EMBL" id="GBP34640.1"/>
    </source>
</evidence>
<sequence>MDHEQHPNPAVIVYGGVRIKSRPTSPSAAGRPFDVWHTHVFAPVTAEDSVIEVVHECLYFAQTYRLGRFEFDKDFVRGISSDGRLVKVRNEESGYMSTQEKP</sequence>